<proteinExistence type="predicted"/>
<comment type="caution">
    <text evidence="1">The sequence shown here is derived from an EMBL/GenBank/DDBJ whole genome shotgun (WGS) entry which is preliminary data.</text>
</comment>
<sequence length="366" mass="43315">MIYTYPDYYKKFSCIADKCPDTCCGKWQIVIDDDSLEKYEDYNGEYRDELRRKVNWKEGVFRHGRSGKCAFLRDDMLCDMYIHMGKNSLCTTCREYPRHTEEFENVREISLSLSCPEVARILMNITDKVTFATEEDDEDEVFDDFDYFLYSNLEDIREEILNVIQDRSVDIRSRIERVIQIGASAQRHYDEGDLVMWNECEERDKPEIHGEHEEHILLQKQAMFLIEELELLYDDWEDVLIESQELLFGQGEEAFAGNRKRFDAWWRNHGGCAPHMTLDIFLEQIIVYFISIYLLGAVYDDNISGKVNACVGHAVELYMLLMARWLRNGETLSVDDLIELSYRYSREIEHSDENLEQVEVLDWFGL</sequence>
<evidence type="ECO:0000313" key="1">
    <source>
        <dbReference type="EMBL" id="GFO93972.1"/>
    </source>
</evidence>
<evidence type="ECO:0000313" key="2">
    <source>
        <dbReference type="Proteomes" id="UP000660047"/>
    </source>
</evidence>
<dbReference type="NCBIfam" id="NF038110">
    <property type="entry name" value="Lys_methyl_FliB"/>
    <property type="match status" value="1"/>
</dbReference>
<evidence type="ECO:0008006" key="3">
    <source>
        <dbReference type="Google" id="ProtNLM"/>
    </source>
</evidence>
<dbReference type="Proteomes" id="UP000660047">
    <property type="component" value="Unassembled WGS sequence"/>
</dbReference>
<dbReference type="EMBL" id="BLYL01000004">
    <property type="protein sequence ID" value="GFO93972.1"/>
    <property type="molecule type" value="Genomic_DNA"/>
</dbReference>
<dbReference type="RefSeq" id="WP_055223118.1">
    <property type="nucleotide sequence ID" value="NZ_BLYL01000004.1"/>
</dbReference>
<dbReference type="AlphaFoldDB" id="A0AAI9K3V4"/>
<organism evidence="1 2">
    <name type="scientific">Coprococcus eutactus</name>
    <dbReference type="NCBI Taxonomy" id="33043"/>
    <lineage>
        <taxon>Bacteria</taxon>
        <taxon>Bacillati</taxon>
        <taxon>Bacillota</taxon>
        <taxon>Clostridia</taxon>
        <taxon>Lachnospirales</taxon>
        <taxon>Lachnospiraceae</taxon>
        <taxon>Coprococcus</taxon>
    </lineage>
</organism>
<reference evidence="1" key="1">
    <citation type="submission" date="2020-06" db="EMBL/GenBank/DDBJ databases">
        <title>Characterization of fructooligosaccharide metabolism and fructooligosaccharide-degrading enzymes in human commensal butyrate producers.</title>
        <authorList>
            <person name="Tanno H."/>
            <person name="Fujii T."/>
            <person name="Hirano K."/>
            <person name="Maeno S."/>
            <person name="Tonozuka T."/>
            <person name="Sakamoto M."/>
            <person name="Ohkuma M."/>
            <person name="Tochio T."/>
            <person name="Endo A."/>
        </authorList>
    </citation>
    <scope>NUCLEOTIDE SEQUENCE</scope>
    <source>
        <strain evidence="1">JCM 31265</strain>
    </source>
</reference>
<gene>
    <name evidence="1" type="ORF">COEU31_10180</name>
</gene>
<name>A0AAI9K3V4_9FIRM</name>
<accession>A0AAI9K3V4</accession>
<protein>
    <recommendedName>
        <fullName evidence="3">Flagellar biosynthetic protein fliU</fullName>
    </recommendedName>
</protein>